<dbReference type="GO" id="GO:0016787">
    <property type="term" value="F:hydrolase activity"/>
    <property type="evidence" value="ECO:0007669"/>
    <property type="project" value="UniProtKB-KW"/>
</dbReference>
<keyword evidence="3" id="KW-1185">Reference proteome</keyword>
<protein>
    <submittedName>
        <fullName evidence="2">Alpha/beta hydrolase</fullName>
    </submittedName>
</protein>
<dbReference type="PANTHER" id="PTHR11614">
    <property type="entry name" value="PHOSPHOLIPASE-RELATED"/>
    <property type="match status" value="1"/>
</dbReference>
<name>A0A5B0WW91_9GAMM</name>
<dbReference type="InterPro" id="IPR029058">
    <property type="entry name" value="AB_hydrolase_fold"/>
</dbReference>
<dbReference type="Pfam" id="PF12146">
    <property type="entry name" value="Hydrolase_4"/>
    <property type="match status" value="1"/>
</dbReference>
<organism evidence="2 3">
    <name type="scientific">Pseudohalioglobus sediminis</name>
    <dbReference type="NCBI Taxonomy" id="2606449"/>
    <lineage>
        <taxon>Bacteria</taxon>
        <taxon>Pseudomonadati</taxon>
        <taxon>Pseudomonadota</taxon>
        <taxon>Gammaproteobacteria</taxon>
        <taxon>Cellvibrionales</taxon>
        <taxon>Halieaceae</taxon>
        <taxon>Pseudohalioglobus</taxon>
    </lineage>
</organism>
<dbReference type="Gene3D" id="3.40.50.1820">
    <property type="entry name" value="alpha/beta hydrolase"/>
    <property type="match status" value="1"/>
</dbReference>
<reference evidence="2 3" key="1">
    <citation type="submission" date="2019-09" db="EMBL/GenBank/DDBJ databases">
        <authorList>
            <person name="Chen X.-Y."/>
        </authorList>
    </citation>
    <scope>NUCLEOTIDE SEQUENCE [LARGE SCALE GENOMIC DNA]</scope>
    <source>
        <strain evidence="2 3">NY5</strain>
    </source>
</reference>
<evidence type="ECO:0000259" key="1">
    <source>
        <dbReference type="Pfam" id="PF12146"/>
    </source>
</evidence>
<dbReference type="InterPro" id="IPR022742">
    <property type="entry name" value="Hydrolase_4"/>
</dbReference>
<keyword evidence="2" id="KW-0378">Hydrolase</keyword>
<evidence type="ECO:0000313" key="2">
    <source>
        <dbReference type="EMBL" id="KAA1190411.1"/>
    </source>
</evidence>
<dbReference type="SUPFAM" id="SSF53474">
    <property type="entry name" value="alpha/beta-Hydrolases"/>
    <property type="match status" value="1"/>
</dbReference>
<dbReference type="InterPro" id="IPR051044">
    <property type="entry name" value="MAG_DAG_Lipase"/>
</dbReference>
<comment type="caution">
    <text evidence="2">The sequence shown here is derived from an EMBL/GenBank/DDBJ whole genome shotgun (WGS) entry which is preliminary data.</text>
</comment>
<dbReference type="Proteomes" id="UP000323708">
    <property type="component" value="Unassembled WGS sequence"/>
</dbReference>
<dbReference type="AlphaFoldDB" id="A0A5B0WW91"/>
<proteinExistence type="predicted"/>
<evidence type="ECO:0000313" key="3">
    <source>
        <dbReference type="Proteomes" id="UP000323708"/>
    </source>
</evidence>
<dbReference type="EMBL" id="VTUX01000005">
    <property type="protein sequence ID" value="KAA1190411.1"/>
    <property type="molecule type" value="Genomic_DNA"/>
</dbReference>
<gene>
    <name evidence="2" type="ORF">F0M18_11380</name>
</gene>
<sequence length="319" mass="35878">MDSRRPVKPAGIMTPNKLHKLRSALPSFAEGAAGALLRQYLAFYQLDFSKTYPLADYRGGLIPSGRYQLMAQRWLLPDARANLLLVHGYFDHAGLYDKLVDYGLSRQCNVLIFDLPGHGLSSGDPCVIEDFADYAAAVLDVLSGAEMPDLPTHVLAQSTGCAALTECARQQQWPYERAVFLAPLVRPAGWLGVRAGYLLLHRFTDSVARKFNRNSADEDFLEFVRRDPLQFRRVPLAWIGALQRWLDELDVDDLGVGPVQVIQGRRDGTVDWRYNVGAMQAMFPETSVHYLPDAGHQLANESRAIREAYYPVMDQYLFN</sequence>
<dbReference type="RefSeq" id="WP_149611567.1">
    <property type="nucleotide sequence ID" value="NZ_VTUX01000005.1"/>
</dbReference>
<accession>A0A5B0WW91</accession>
<feature type="domain" description="Serine aminopeptidase S33" evidence="1">
    <location>
        <begin position="78"/>
        <end position="302"/>
    </location>
</feature>